<dbReference type="OrthoDB" id="2103397at2759"/>
<evidence type="ECO:0008006" key="4">
    <source>
        <dbReference type="Google" id="ProtNLM"/>
    </source>
</evidence>
<accession>A0A0A2LD57</accession>
<evidence type="ECO:0000313" key="3">
    <source>
        <dbReference type="Proteomes" id="UP000030104"/>
    </source>
</evidence>
<organism evidence="2 3">
    <name type="scientific">Penicillium italicum</name>
    <name type="common">Blue mold</name>
    <dbReference type="NCBI Taxonomy" id="40296"/>
    <lineage>
        <taxon>Eukaryota</taxon>
        <taxon>Fungi</taxon>
        <taxon>Dikarya</taxon>
        <taxon>Ascomycota</taxon>
        <taxon>Pezizomycotina</taxon>
        <taxon>Eurotiomycetes</taxon>
        <taxon>Eurotiomycetidae</taxon>
        <taxon>Eurotiales</taxon>
        <taxon>Aspergillaceae</taxon>
        <taxon>Penicillium</taxon>
    </lineage>
</organism>
<dbReference type="HOGENOM" id="CLU_1152104_0_0_1"/>
<dbReference type="AlphaFoldDB" id="A0A0A2LD57"/>
<reference evidence="2 3" key="1">
    <citation type="journal article" date="2015" name="Mol. Plant Microbe Interact.">
        <title>Genome, transcriptome, and functional analyses of Penicillium expansum provide new insights into secondary metabolism and pathogenicity.</title>
        <authorList>
            <person name="Ballester A.R."/>
            <person name="Marcet-Houben M."/>
            <person name="Levin E."/>
            <person name="Sela N."/>
            <person name="Selma-Lazaro C."/>
            <person name="Carmona L."/>
            <person name="Wisniewski M."/>
            <person name="Droby S."/>
            <person name="Gonzalez-Candelas L."/>
            <person name="Gabaldon T."/>
        </authorList>
    </citation>
    <scope>NUCLEOTIDE SEQUENCE [LARGE SCALE GENOMIC DNA]</scope>
    <source>
        <strain evidence="2 3">PHI-1</strain>
    </source>
</reference>
<keyword evidence="3" id="KW-1185">Reference proteome</keyword>
<sequence length="249" mass="28431">MLTVSSLDLEKVQLILKLEHVTNDDELENVPRVPMPSQPEASSKVDSEISPSEGEICRTFTFTLLSLARDIFLSRLPDAVQSLSIKTEKTWRYSPVSWYTKKHNLIGKPDFGIWYGDRKNFSLSAVVVEAKSGEVQLSLANTLAYMAFVQKRRQNLKKKDCAVYGLVADDQVFWFLKISHDSKWSERVVIARHQNYDKVLGMLVYFFQKAAAMSPHSKESEQIQVQDGSVQEECDIVEIQDSWDMCSID</sequence>
<dbReference type="EMBL" id="JQGA01000606">
    <property type="protein sequence ID" value="KGO74550.1"/>
    <property type="molecule type" value="Genomic_DNA"/>
</dbReference>
<gene>
    <name evidence="2" type="ORF">PITC_098890</name>
</gene>
<comment type="caution">
    <text evidence="2">The sequence shown here is derived from an EMBL/GenBank/DDBJ whole genome shotgun (WGS) entry which is preliminary data.</text>
</comment>
<dbReference type="OMA" id="WFLKISH"/>
<dbReference type="PhylomeDB" id="A0A0A2LD57"/>
<dbReference type="STRING" id="40296.A0A0A2LD57"/>
<proteinExistence type="predicted"/>
<evidence type="ECO:0000256" key="1">
    <source>
        <dbReference type="SAM" id="MobiDB-lite"/>
    </source>
</evidence>
<dbReference type="Proteomes" id="UP000030104">
    <property type="component" value="Unassembled WGS sequence"/>
</dbReference>
<name>A0A0A2LD57_PENIT</name>
<evidence type="ECO:0000313" key="2">
    <source>
        <dbReference type="EMBL" id="KGO74550.1"/>
    </source>
</evidence>
<feature type="region of interest" description="Disordered" evidence="1">
    <location>
        <begin position="27"/>
        <end position="50"/>
    </location>
</feature>
<protein>
    <recommendedName>
        <fullName evidence="4">Fungal-type protein kinase domain-containing protein</fullName>
    </recommendedName>
</protein>